<name>A0A482X1X0_LAOST</name>
<feature type="chain" id="PRO_5019805299" evidence="1">
    <location>
        <begin position="23"/>
        <end position="723"/>
    </location>
</feature>
<dbReference type="Proteomes" id="UP000291343">
    <property type="component" value="Unassembled WGS sequence"/>
</dbReference>
<reference evidence="2 3" key="1">
    <citation type="journal article" date="2017" name="Gigascience">
        <title>Genome sequence of the small brown planthopper, Laodelphax striatellus.</title>
        <authorList>
            <person name="Zhu J."/>
            <person name="Jiang F."/>
            <person name="Wang X."/>
            <person name="Yang P."/>
            <person name="Bao Y."/>
            <person name="Zhao W."/>
            <person name="Wang W."/>
            <person name="Lu H."/>
            <person name="Wang Q."/>
            <person name="Cui N."/>
            <person name="Li J."/>
            <person name="Chen X."/>
            <person name="Luo L."/>
            <person name="Yu J."/>
            <person name="Kang L."/>
            <person name="Cui F."/>
        </authorList>
    </citation>
    <scope>NUCLEOTIDE SEQUENCE [LARGE SCALE GENOMIC DNA]</scope>
    <source>
        <strain evidence="2">Lst14</strain>
    </source>
</reference>
<evidence type="ECO:0000256" key="1">
    <source>
        <dbReference type="SAM" id="SignalP"/>
    </source>
</evidence>
<evidence type="ECO:0000313" key="2">
    <source>
        <dbReference type="EMBL" id="RZF39877.1"/>
    </source>
</evidence>
<protein>
    <submittedName>
        <fullName evidence="2">Uncharacterized protein</fullName>
    </submittedName>
</protein>
<gene>
    <name evidence="2" type="ORF">LSTR_LSTR008482</name>
</gene>
<evidence type="ECO:0000313" key="3">
    <source>
        <dbReference type="Proteomes" id="UP000291343"/>
    </source>
</evidence>
<dbReference type="OrthoDB" id="6646602at2759"/>
<sequence>MKNKIIGCGWILLLIIVKNGFSAVVQKSIPVTGENEKPPIQIRSKQTGYNANSDSLIIGTKVENTLNKLNIQIPNECTRLNGGLYIKEYETKVLKRSRRSFGLTADERTTAVDISKYFMFVSKDVWSCRKTDKREIETTSYYEIENELISINDIYEIKYYDGVTVSVVNYFGSEKRVKLKEKKCLVEQTLGTETSYTAVRCNSVTAYYSESGKIIPNTHNVILRTKRQSQPSGHYLHRIAEEWRHTDTVLNQGRGQKAEGRSLRIGNDPLKMINTQIRYKCIPEPGIDPSLFAPECYQKTFIDTETATPIYARITQKDFVELFTIVERKVYFCKAERSNDNPVYSVKQTLIGKGNIKEVEFGQGITELYSIRIENGKSIRYTEVKYFDASTRKPVEYVVLFKDGTEEDESSVSQYSKNYKRCDIQYQLTPRTIYRTLINPEGFNIRVGSRPTEEISFRKDMRCQKMEFDKRVNEFNTEFKFNAVEDNEFHAYVTEDSLKDIEYKSRNAWECSPEGSTDMPIIRVENYFKVLIPVHQIETYDGVEITVSPSTTDRLTKNLKIFEIKYLKLARGGYRPVKIIGNRLKFPDYEDVLTASAVGSSTWAIEKNEMFSSVDQVPIRRHNEKAGDTVKFHKFKIMNNGEALIKFTIPSPTTTPDPDLLICKNLESHSDAVLPYFEILNARTNAKIEEMHSAKDVTFNSKYFENSVHKIWKCNSANDEGII</sequence>
<dbReference type="InParanoid" id="A0A482X1X0"/>
<keyword evidence="3" id="KW-1185">Reference proteome</keyword>
<organism evidence="2 3">
    <name type="scientific">Laodelphax striatellus</name>
    <name type="common">Small brown planthopper</name>
    <name type="synonym">Delphax striatella</name>
    <dbReference type="NCBI Taxonomy" id="195883"/>
    <lineage>
        <taxon>Eukaryota</taxon>
        <taxon>Metazoa</taxon>
        <taxon>Ecdysozoa</taxon>
        <taxon>Arthropoda</taxon>
        <taxon>Hexapoda</taxon>
        <taxon>Insecta</taxon>
        <taxon>Pterygota</taxon>
        <taxon>Neoptera</taxon>
        <taxon>Paraneoptera</taxon>
        <taxon>Hemiptera</taxon>
        <taxon>Auchenorrhyncha</taxon>
        <taxon>Fulgoroidea</taxon>
        <taxon>Delphacidae</taxon>
        <taxon>Criomorphinae</taxon>
        <taxon>Laodelphax</taxon>
    </lineage>
</organism>
<comment type="caution">
    <text evidence="2">The sequence shown here is derived from an EMBL/GenBank/DDBJ whole genome shotgun (WGS) entry which is preliminary data.</text>
</comment>
<keyword evidence="1" id="KW-0732">Signal</keyword>
<dbReference type="AlphaFoldDB" id="A0A482X1X0"/>
<feature type="signal peptide" evidence="1">
    <location>
        <begin position="1"/>
        <end position="22"/>
    </location>
</feature>
<proteinExistence type="predicted"/>
<accession>A0A482X1X0</accession>
<dbReference type="EMBL" id="QKKF02019534">
    <property type="protein sequence ID" value="RZF39877.1"/>
    <property type="molecule type" value="Genomic_DNA"/>
</dbReference>